<name>A0A645JHJ6_9ZZZZ</name>
<evidence type="ECO:0000256" key="2">
    <source>
        <dbReference type="SAM" id="MobiDB-lite"/>
    </source>
</evidence>
<feature type="coiled-coil region" evidence="1">
    <location>
        <begin position="83"/>
        <end position="110"/>
    </location>
</feature>
<reference evidence="3" key="1">
    <citation type="submission" date="2019-08" db="EMBL/GenBank/DDBJ databases">
        <authorList>
            <person name="Kucharzyk K."/>
            <person name="Murdoch R.W."/>
            <person name="Higgins S."/>
            <person name="Loffler F."/>
        </authorList>
    </citation>
    <scope>NUCLEOTIDE SEQUENCE</scope>
</reference>
<evidence type="ECO:0000313" key="3">
    <source>
        <dbReference type="EMBL" id="MPN59814.1"/>
    </source>
</evidence>
<feature type="compositionally biased region" description="Low complexity" evidence="2">
    <location>
        <begin position="132"/>
        <end position="147"/>
    </location>
</feature>
<keyword evidence="1" id="KW-0175">Coiled coil</keyword>
<accession>A0A645JHJ6</accession>
<dbReference type="AlphaFoldDB" id="A0A645JHJ6"/>
<comment type="caution">
    <text evidence="3">The sequence shown here is derived from an EMBL/GenBank/DDBJ whole genome shotgun (WGS) entry which is preliminary data.</text>
</comment>
<dbReference type="EMBL" id="VSSQ01134262">
    <property type="protein sequence ID" value="MPN59814.1"/>
    <property type="molecule type" value="Genomic_DNA"/>
</dbReference>
<sequence>MHEVWTNAQKNSLTGSGQIVSQRIGEFLDKSENLSEELEVEIEILNETGVDTANLQTRLASYKQYIKAARERKTAADTVYENESATQKDLEVANNNLREALNNVNKANQILKLIFGELKEHGFKEISETETENNNSKTEINNNISTN</sequence>
<gene>
    <name evidence="3" type="ORF">SDC9_207536</name>
</gene>
<protein>
    <submittedName>
        <fullName evidence="3">Uncharacterized protein</fullName>
    </submittedName>
</protein>
<evidence type="ECO:0000256" key="1">
    <source>
        <dbReference type="SAM" id="Coils"/>
    </source>
</evidence>
<organism evidence="3">
    <name type="scientific">bioreactor metagenome</name>
    <dbReference type="NCBI Taxonomy" id="1076179"/>
    <lineage>
        <taxon>unclassified sequences</taxon>
        <taxon>metagenomes</taxon>
        <taxon>ecological metagenomes</taxon>
    </lineage>
</organism>
<proteinExistence type="predicted"/>
<feature type="region of interest" description="Disordered" evidence="2">
    <location>
        <begin position="126"/>
        <end position="147"/>
    </location>
</feature>